<dbReference type="RefSeq" id="WP_253235616.1">
    <property type="nucleotide sequence ID" value="NZ_JAMYJR010000002.1"/>
</dbReference>
<feature type="transmembrane region" description="Helical" evidence="1">
    <location>
        <begin position="29"/>
        <end position="47"/>
    </location>
</feature>
<feature type="transmembrane region" description="Helical" evidence="1">
    <location>
        <begin position="84"/>
        <end position="105"/>
    </location>
</feature>
<reference evidence="2 3" key="1">
    <citation type="submission" date="2022-06" db="EMBL/GenBank/DDBJ databases">
        <title>New Species of the Genus Actinoplanes, ActinopZanes ferrugineus.</title>
        <authorList>
            <person name="Ding P."/>
        </authorList>
    </citation>
    <scope>NUCLEOTIDE SEQUENCE [LARGE SCALE GENOMIC DNA]</scope>
    <source>
        <strain evidence="2 3">TRM88003</strain>
    </source>
</reference>
<evidence type="ECO:0000313" key="2">
    <source>
        <dbReference type="EMBL" id="MCO8269472.1"/>
    </source>
</evidence>
<gene>
    <name evidence="2" type="ORF">M1L60_02575</name>
</gene>
<proteinExistence type="predicted"/>
<evidence type="ECO:0000256" key="1">
    <source>
        <dbReference type="SAM" id="Phobius"/>
    </source>
</evidence>
<accession>A0ABT1DF73</accession>
<protein>
    <submittedName>
        <fullName evidence="2">Uncharacterized protein</fullName>
    </submittedName>
</protein>
<feature type="transmembrane region" description="Helical" evidence="1">
    <location>
        <begin position="53"/>
        <end position="72"/>
    </location>
</feature>
<keyword evidence="3" id="KW-1185">Reference proteome</keyword>
<sequence>MTDLSPGLAAAALADIDQASAAVRRHSRWAVRALTAYAIGTLIFFPAGGLLEGPVVSVAWGLFLVSVLAHVWPRRVVGRGVRRLYVVAAVVWTVLWVGLAVLGHAAFAGKAGYWLVAGVVVAGPMAVAAWRARS</sequence>
<keyword evidence="1" id="KW-0472">Membrane</keyword>
<keyword evidence="1" id="KW-0812">Transmembrane</keyword>
<dbReference type="EMBL" id="JAMYJR010000002">
    <property type="protein sequence ID" value="MCO8269472.1"/>
    <property type="molecule type" value="Genomic_DNA"/>
</dbReference>
<feature type="transmembrane region" description="Helical" evidence="1">
    <location>
        <begin position="111"/>
        <end position="130"/>
    </location>
</feature>
<dbReference type="Proteomes" id="UP001523369">
    <property type="component" value="Unassembled WGS sequence"/>
</dbReference>
<organism evidence="2 3">
    <name type="scientific">Paractinoplanes aksuensis</name>
    <dbReference type="NCBI Taxonomy" id="2939490"/>
    <lineage>
        <taxon>Bacteria</taxon>
        <taxon>Bacillati</taxon>
        <taxon>Actinomycetota</taxon>
        <taxon>Actinomycetes</taxon>
        <taxon>Micromonosporales</taxon>
        <taxon>Micromonosporaceae</taxon>
        <taxon>Paractinoplanes</taxon>
    </lineage>
</organism>
<name>A0ABT1DF73_9ACTN</name>
<keyword evidence="1" id="KW-1133">Transmembrane helix</keyword>
<comment type="caution">
    <text evidence="2">The sequence shown here is derived from an EMBL/GenBank/DDBJ whole genome shotgun (WGS) entry which is preliminary data.</text>
</comment>
<evidence type="ECO:0000313" key="3">
    <source>
        <dbReference type="Proteomes" id="UP001523369"/>
    </source>
</evidence>